<dbReference type="EMBL" id="MHLZ01000016">
    <property type="protein sequence ID" value="OGZ19950.1"/>
    <property type="molecule type" value="Genomic_DNA"/>
</dbReference>
<evidence type="ECO:0000313" key="1">
    <source>
        <dbReference type="EMBL" id="OGZ19950.1"/>
    </source>
</evidence>
<dbReference type="AlphaFoldDB" id="A0A1G2E3L5"/>
<gene>
    <name evidence="1" type="ORF">A2626_00750</name>
</gene>
<dbReference type="Gene3D" id="3.40.50.150">
    <property type="entry name" value="Vaccinia Virus protein VP39"/>
    <property type="match status" value="1"/>
</dbReference>
<protein>
    <recommendedName>
        <fullName evidence="3">Methyltransferase domain-containing protein</fullName>
    </recommendedName>
</protein>
<dbReference type="Proteomes" id="UP000177360">
    <property type="component" value="Unassembled WGS sequence"/>
</dbReference>
<name>A0A1G2E3L5_9BACT</name>
<organism evidence="1 2">
    <name type="scientific">Candidatus Nealsonbacteria bacterium RIFCSPHIGHO2_01_FULL_38_55</name>
    <dbReference type="NCBI Taxonomy" id="1801664"/>
    <lineage>
        <taxon>Bacteria</taxon>
        <taxon>Candidatus Nealsoniibacteriota</taxon>
    </lineage>
</organism>
<comment type="caution">
    <text evidence="1">The sequence shown here is derived from an EMBL/GenBank/DDBJ whole genome shotgun (WGS) entry which is preliminary data.</text>
</comment>
<sequence>MPQKIYKLTIRDFAKLFGADQKSIPKECGDLIDKFDFRYRKINQSERDQIILSVLRRLDSGELSKSGKKNKIRWERGWSENLEDFTKNNYDISRLVPLYLKPNQPMRFCGDYIMPLDSRFEVNWYTIFRIWFFSEYLKDSSFIYEFGCGTGYNLPILAKLYPEKKLHGLDWVEASRDIVNKLAKRYNWNMEGRLFDMFSPDEKLIIKDNGAILTMDALEQLGENYKIFLDYLLKKFPLICAHMEPLVELYDQDNLFDYLAIKFHKKRGYLGNFLTSLKKMESENKIRIIKIKKVALGNLYHDAYCFVVWRPNPRI</sequence>
<evidence type="ECO:0000313" key="2">
    <source>
        <dbReference type="Proteomes" id="UP000177360"/>
    </source>
</evidence>
<proteinExistence type="predicted"/>
<dbReference type="SUPFAM" id="SSF53335">
    <property type="entry name" value="S-adenosyl-L-methionine-dependent methyltransferases"/>
    <property type="match status" value="1"/>
</dbReference>
<accession>A0A1G2E3L5</accession>
<dbReference type="InterPro" id="IPR029063">
    <property type="entry name" value="SAM-dependent_MTases_sf"/>
</dbReference>
<reference evidence="1 2" key="1">
    <citation type="journal article" date="2016" name="Nat. Commun.">
        <title>Thousands of microbial genomes shed light on interconnected biogeochemical processes in an aquifer system.</title>
        <authorList>
            <person name="Anantharaman K."/>
            <person name="Brown C.T."/>
            <person name="Hug L.A."/>
            <person name="Sharon I."/>
            <person name="Castelle C.J."/>
            <person name="Probst A.J."/>
            <person name="Thomas B.C."/>
            <person name="Singh A."/>
            <person name="Wilkins M.J."/>
            <person name="Karaoz U."/>
            <person name="Brodie E.L."/>
            <person name="Williams K.H."/>
            <person name="Hubbard S.S."/>
            <person name="Banfield J.F."/>
        </authorList>
    </citation>
    <scope>NUCLEOTIDE SEQUENCE [LARGE SCALE GENOMIC DNA]</scope>
</reference>
<evidence type="ECO:0008006" key="3">
    <source>
        <dbReference type="Google" id="ProtNLM"/>
    </source>
</evidence>